<protein>
    <submittedName>
        <fullName evidence="1">Uncharacterized protein</fullName>
    </submittedName>
</protein>
<feature type="non-terminal residue" evidence="1">
    <location>
        <position position="1"/>
    </location>
</feature>
<accession>A0A7J9CYM9</accession>
<dbReference type="OrthoDB" id="987920at2759"/>
<sequence>QLEKVSNHNTGGIEGKNSDEVLVSKFTLRGAIHELARSKSSKQPKISDSFLKTLKRKIGEAVSKYLIYERLLFQLASSPRLYNLIQVSIEVGQGVKLPTPYKVSDVYLELDKGTIFWKSVGVSSVRSRDAEFYYNLLDSVVKEIGES</sequence>
<reference evidence="1 2" key="1">
    <citation type="journal article" date="2019" name="Genome Biol. Evol.">
        <title>Insights into the evolution of the New World diploid cottons (Gossypium, subgenus Houzingenia) based on genome sequencing.</title>
        <authorList>
            <person name="Grover C.E."/>
            <person name="Arick M.A. 2nd"/>
            <person name="Thrash A."/>
            <person name="Conover J.L."/>
            <person name="Sanders W.S."/>
            <person name="Peterson D.G."/>
            <person name="Frelichowski J.E."/>
            <person name="Scheffler J.A."/>
            <person name="Scheffler B.E."/>
            <person name="Wendel J.F."/>
        </authorList>
    </citation>
    <scope>NUCLEOTIDE SEQUENCE [LARGE SCALE GENOMIC DNA]</scope>
    <source>
        <strain evidence="1">5</strain>
        <tissue evidence="1">Leaf</tissue>
    </source>
</reference>
<evidence type="ECO:0000313" key="1">
    <source>
        <dbReference type="EMBL" id="MBA0753607.1"/>
    </source>
</evidence>
<name>A0A7J9CYM9_GOSGO</name>
<proteinExistence type="predicted"/>
<dbReference type="AlphaFoldDB" id="A0A7J9CYM9"/>
<comment type="caution">
    <text evidence="1">The sequence shown here is derived from an EMBL/GenBank/DDBJ whole genome shotgun (WGS) entry which is preliminary data.</text>
</comment>
<dbReference type="Proteomes" id="UP000593579">
    <property type="component" value="Unassembled WGS sequence"/>
</dbReference>
<gene>
    <name evidence="1" type="ORF">Gogos_020597</name>
</gene>
<evidence type="ECO:0000313" key="2">
    <source>
        <dbReference type="Proteomes" id="UP000593579"/>
    </source>
</evidence>
<organism evidence="1 2">
    <name type="scientific">Gossypium gossypioides</name>
    <name type="common">Mexican cotton</name>
    <name type="synonym">Selera gossypioides</name>
    <dbReference type="NCBI Taxonomy" id="34282"/>
    <lineage>
        <taxon>Eukaryota</taxon>
        <taxon>Viridiplantae</taxon>
        <taxon>Streptophyta</taxon>
        <taxon>Embryophyta</taxon>
        <taxon>Tracheophyta</taxon>
        <taxon>Spermatophyta</taxon>
        <taxon>Magnoliopsida</taxon>
        <taxon>eudicotyledons</taxon>
        <taxon>Gunneridae</taxon>
        <taxon>Pentapetalae</taxon>
        <taxon>rosids</taxon>
        <taxon>malvids</taxon>
        <taxon>Malvales</taxon>
        <taxon>Malvaceae</taxon>
        <taxon>Malvoideae</taxon>
        <taxon>Gossypium</taxon>
    </lineage>
</organism>
<dbReference type="EMBL" id="JABEZY010257052">
    <property type="protein sequence ID" value="MBA0753607.1"/>
    <property type="molecule type" value="Genomic_DNA"/>
</dbReference>
<keyword evidence="2" id="KW-1185">Reference proteome</keyword>